<keyword evidence="1" id="KW-0812">Transmembrane</keyword>
<keyword evidence="1" id="KW-1133">Transmembrane helix</keyword>
<dbReference type="InterPro" id="IPR024079">
    <property type="entry name" value="MetalloPept_cat_dom_sf"/>
</dbReference>
<evidence type="ECO:0008006" key="4">
    <source>
        <dbReference type="Google" id="ProtNLM"/>
    </source>
</evidence>
<dbReference type="Gene3D" id="3.40.390.10">
    <property type="entry name" value="Collagenase (Catalytic Domain)"/>
    <property type="match status" value="1"/>
</dbReference>
<keyword evidence="3" id="KW-1185">Reference proteome</keyword>
<dbReference type="Proteomes" id="UP000218418">
    <property type="component" value="Chromosome"/>
</dbReference>
<dbReference type="PANTHER" id="PTHR30164:SF2">
    <property type="entry name" value="PROTEIN MTFA"/>
    <property type="match status" value="1"/>
</dbReference>
<dbReference type="OrthoDB" id="9786424at2"/>
<organism evidence="2 3">
    <name type="scientific">Calothrix parasitica NIES-267</name>
    <dbReference type="NCBI Taxonomy" id="1973488"/>
    <lineage>
        <taxon>Bacteria</taxon>
        <taxon>Bacillati</taxon>
        <taxon>Cyanobacteriota</taxon>
        <taxon>Cyanophyceae</taxon>
        <taxon>Nostocales</taxon>
        <taxon>Calotrichaceae</taxon>
        <taxon>Calothrix</taxon>
    </lineage>
</organism>
<dbReference type="InterPro" id="IPR042252">
    <property type="entry name" value="MtfA_N"/>
</dbReference>
<name>A0A1Z4LHM6_9CYAN</name>
<dbReference type="CDD" id="cd20169">
    <property type="entry name" value="Peptidase_M90_mtfA"/>
    <property type="match status" value="1"/>
</dbReference>
<dbReference type="EMBL" id="AP018227">
    <property type="protein sequence ID" value="BAY80746.1"/>
    <property type="molecule type" value="Genomic_DNA"/>
</dbReference>
<dbReference type="GO" id="GO:0004177">
    <property type="term" value="F:aminopeptidase activity"/>
    <property type="evidence" value="ECO:0007669"/>
    <property type="project" value="TreeGrafter"/>
</dbReference>
<dbReference type="Pfam" id="PF06167">
    <property type="entry name" value="Peptidase_M90"/>
    <property type="match status" value="1"/>
</dbReference>
<gene>
    <name evidence="2" type="ORF">NIES267_02030</name>
</gene>
<dbReference type="PANTHER" id="PTHR30164">
    <property type="entry name" value="MTFA PEPTIDASE"/>
    <property type="match status" value="1"/>
</dbReference>
<proteinExistence type="predicted"/>
<protein>
    <recommendedName>
        <fullName evidence="4">Zinc-dependent peptidase</fullName>
    </recommendedName>
</protein>
<evidence type="ECO:0000313" key="2">
    <source>
        <dbReference type="EMBL" id="BAY80746.1"/>
    </source>
</evidence>
<sequence>MPQAIILLLIILIISIAILLSPTLIKQKRNRIKNRPFPPLWNSIIENNVPIYPHLSPTERRRLQGHIQVFLSEKQFIGCNGLQVTEEMKVIIAAVACLLLLNERGKYFPKLRSILIYPTAYFTKETTVSGKYVVEEKPVVRLGESWSKDQLILSWQHIKQDTQNWKDGQNIVLHEFAHQLDQEEGKVEGVPILHKNSDYSNWSKVMAQEYKQLCEDVEQGRKTVMYSYGATRPAEFFSVATETFFEKPQQLQKKHPELYQLLQNYYKLDPVLWDIK</sequence>
<dbReference type="InterPro" id="IPR010384">
    <property type="entry name" value="MtfA_fam"/>
</dbReference>
<dbReference type="Gene3D" id="1.10.472.150">
    <property type="entry name" value="Glucose-regulated metallo-peptidase M90, N-terminal domain"/>
    <property type="match status" value="1"/>
</dbReference>
<dbReference type="AlphaFoldDB" id="A0A1Z4LHM6"/>
<dbReference type="SUPFAM" id="SSF55486">
    <property type="entry name" value="Metalloproteases ('zincins'), catalytic domain"/>
    <property type="match status" value="1"/>
</dbReference>
<dbReference type="GO" id="GO:0008237">
    <property type="term" value="F:metallopeptidase activity"/>
    <property type="evidence" value="ECO:0007669"/>
    <property type="project" value="InterPro"/>
</dbReference>
<evidence type="ECO:0000313" key="3">
    <source>
        <dbReference type="Proteomes" id="UP000218418"/>
    </source>
</evidence>
<accession>A0A1Z4LHM6</accession>
<dbReference type="GO" id="GO:0005829">
    <property type="term" value="C:cytosol"/>
    <property type="evidence" value="ECO:0007669"/>
    <property type="project" value="TreeGrafter"/>
</dbReference>
<reference evidence="2 3" key="1">
    <citation type="submission" date="2017-06" db="EMBL/GenBank/DDBJ databases">
        <title>Genome sequencing of cyanobaciteial culture collection at National Institute for Environmental Studies (NIES).</title>
        <authorList>
            <person name="Hirose Y."/>
            <person name="Shimura Y."/>
            <person name="Fujisawa T."/>
            <person name="Nakamura Y."/>
            <person name="Kawachi M."/>
        </authorList>
    </citation>
    <scope>NUCLEOTIDE SEQUENCE [LARGE SCALE GENOMIC DNA]</scope>
    <source>
        <strain evidence="2 3">NIES-267</strain>
    </source>
</reference>
<evidence type="ECO:0000256" key="1">
    <source>
        <dbReference type="SAM" id="Phobius"/>
    </source>
</evidence>
<feature type="transmembrane region" description="Helical" evidence="1">
    <location>
        <begin position="6"/>
        <end position="25"/>
    </location>
</feature>
<keyword evidence="1" id="KW-0472">Membrane</keyword>